<dbReference type="EMBL" id="JBJDOT010000027">
    <property type="protein sequence ID" value="MFK3865657.1"/>
    <property type="molecule type" value="Genomic_DNA"/>
</dbReference>
<proteinExistence type="predicted"/>
<dbReference type="Proteomes" id="UP001620262">
    <property type="component" value="Unassembled WGS sequence"/>
</dbReference>
<gene>
    <name evidence="1" type="ORF">ACI2JU_17530</name>
</gene>
<protein>
    <submittedName>
        <fullName evidence="1">Uncharacterized protein</fullName>
    </submittedName>
</protein>
<keyword evidence="2" id="KW-1185">Reference proteome</keyword>
<organism evidence="1 2">
    <name type="scientific">Pseudoalteromonas rhizosphaerae</name>
    <dbReference type="NCBI Taxonomy" id="2518973"/>
    <lineage>
        <taxon>Bacteria</taxon>
        <taxon>Pseudomonadati</taxon>
        <taxon>Pseudomonadota</taxon>
        <taxon>Gammaproteobacteria</taxon>
        <taxon>Alteromonadales</taxon>
        <taxon>Pseudoalteromonadaceae</taxon>
        <taxon>Pseudoalteromonas</taxon>
    </lineage>
</organism>
<name>A0ABW8L0V1_9GAMM</name>
<sequence length="138" mass="15879">MSAIEYTNDGFRLSLEPLEIEGRTSSIAFSIEIELKTKPDDNPLSQSMKFNYPHVWIETDELDRFEKELSQIQEATLRDMSDYVLFAVRGSDASTELEINPRDERMSSSAANINSILLLAPRVKKGLANTFKEYPKWW</sequence>
<accession>A0ABW8L0V1</accession>
<evidence type="ECO:0000313" key="1">
    <source>
        <dbReference type="EMBL" id="MFK3865657.1"/>
    </source>
</evidence>
<dbReference type="RefSeq" id="WP_145241528.1">
    <property type="nucleotide sequence ID" value="NZ_CABVLM010000015.1"/>
</dbReference>
<evidence type="ECO:0000313" key="2">
    <source>
        <dbReference type="Proteomes" id="UP001620262"/>
    </source>
</evidence>
<reference evidence="1 2" key="1">
    <citation type="submission" date="2024-11" db="EMBL/GenBank/DDBJ databases">
        <title>The Natural Products Discovery Center: Release of the First 8490 Sequenced Strains for Exploring Actinobacteria Biosynthetic Diversity.</title>
        <authorList>
            <person name="Kalkreuter E."/>
            <person name="Kautsar S.A."/>
            <person name="Yang D."/>
            <person name="Bader C.D."/>
            <person name="Teijaro C.N."/>
            <person name="Fluegel L."/>
            <person name="Davis C.M."/>
            <person name="Simpson J.R."/>
            <person name="Lauterbach L."/>
            <person name="Steele A.D."/>
            <person name="Gui C."/>
            <person name="Meng S."/>
            <person name="Li G."/>
            <person name="Viehrig K."/>
            <person name="Ye F."/>
            <person name="Su P."/>
            <person name="Kiefer A.F."/>
            <person name="Nichols A."/>
            <person name="Cepeda A.J."/>
            <person name="Yan W."/>
            <person name="Fan B."/>
            <person name="Jiang Y."/>
            <person name="Adhikari A."/>
            <person name="Zheng C.-J."/>
            <person name="Schuster L."/>
            <person name="Cowan T.M."/>
            <person name="Smanski M.J."/>
            <person name="Chevrette M.G."/>
            <person name="De Carvalho L.P.S."/>
            <person name="Shen B."/>
        </authorList>
    </citation>
    <scope>NUCLEOTIDE SEQUENCE [LARGE SCALE GENOMIC DNA]</scope>
    <source>
        <strain evidence="1 2">NPDC078403</strain>
    </source>
</reference>
<comment type="caution">
    <text evidence="1">The sequence shown here is derived from an EMBL/GenBank/DDBJ whole genome shotgun (WGS) entry which is preliminary data.</text>
</comment>